<dbReference type="HOGENOM" id="CLU_099037_0_1_4"/>
<dbReference type="PANTHER" id="PTHR30302:SF1">
    <property type="entry name" value="HYDROGENASE 2 MATURATION PROTEASE"/>
    <property type="match status" value="1"/>
</dbReference>
<dbReference type="InterPro" id="IPR004419">
    <property type="entry name" value="Pept_A31_hyd_express"/>
</dbReference>
<dbReference type="OrthoDB" id="9792731at2"/>
<gene>
    <name evidence="8" type="ORF">HMPREF9465_02099</name>
</gene>
<dbReference type="FunFam" id="3.40.50.1450:FF:000002">
    <property type="entry name" value="Hydrogenase 1 maturation protease"/>
    <property type="match status" value="1"/>
</dbReference>
<evidence type="ECO:0000313" key="8">
    <source>
        <dbReference type="EMBL" id="EKB30273.1"/>
    </source>
</evidence>
<dbReference type="InterPro" id="IPR023430">
    <property type="entry name" value="Pept_HybD-like_dom_sf"/>
</dbReference>
<evidence type="ECO:0000256" key="5">
    <source>
        <dbReference type="ARBA" id="ARBA00022750"/>
    </source>
</evidence>
<comment type="caution">
    <text evidence="8">The sequence shown here is derived from an EMBL/GenBank/DDBJ whole genome shotgun (WGS) entry which is preliminary data.</text>
</comment>
<sequence>MALDVLDDRCEVLVLGIGNILWADEGFGPRCVEHFHRLYEDRPEVRVEDGGTLGFYLMNLITSARRILVFDCCDFHEEPGTMMVLRDDDVEPWLTTKISPHQTGFSELLATAALMGRAPESLVVVGVQPERLDDYGGSLSDTLRNLLDEAVELGRAEVARWGFDLARRPEGAEVAPLMAACVEEAPYEEGRPCEAEACRIGDERFLVRPAGVHVEDPSFERK</sequence>
<dbReference type="NCBIfam" id="TIGR00072">
    <property type="entry name" value="hydrog_prot"/>
    <property type="match status" value="1"/>
</dbReference>
<evidence type="ECO:0000313" key="9">
    <source>
        <dbReference type="Proteomes" id="UP000005835"/>
    </source>
</evidence>
<evidence type="ECO:0000256" key="6">
    <source>
        <dbReference type="ARBA" id="ARBA00022801"/>
    </source>
</evidence>
<keyword evidence="4 7" id="KW-0479">Metal-binding</keyword>
<feature type="binding site" evidence="7">
    <location>
        <position position="71"/>
    </location>
    <ligand>
        <name>Ni(2+)</name>
        <dbReference type="ChEBI" id="CHEBI:49786"/>
    </ligand>
</feature>
<dbReference type="InterPro" id="IPR000671">
    <property type="entry name" value="Peptidase_A31"/>
</dbReference>
<dbReference type="CDD" id="cd06062">
    <property type="entry name" value="H2MP_MemB-H2up"/>
    <property type="match status" value="1"/>
</dbReference>
<dbReference type="NCBIfam" id="TIGR00140">
    <property type="entry name" value="hupD"/>
    <property type="match status" value="1"/>
</dbReference>
<keyword evidence="5" id="KW-0064">Aspartyl protease</keyword>
<feature type="binding site" evidence="7">
    <location>
        <position position="101"/>
    </location>
    <ligand>
        <name>Ni(2+)</name>
        <dbReference type="ChEBI" id="CHEBI:49786"/>
    </ligand>
</feature>
<keyword evidence="9" id="KW-1185">Reference proteome</keyword>
<dbReference type="MEROPS" id="A31.002"/>
<accession>K1JUH8</accession>
<dbReference type="Proteomes" id="UP000005835">
    <property type="component" value="Unassembled WGS sequence"/>
</dbReference>
<dbReference type="EMBL" id="ADMG01000047">
    <property type="protein sequence ID" value="EKB30273.1"/>
    <property type="molecule type" value="Genomic_DNA"/>
</dbReference>
<keyword evidence="2 7" id="KW-0533">Nickel</keyword>
<dbReference type="GO" id="GO:0046872">
    <property type="term" value="F:metal ion binding"/>
    <property type="evidence" value="ECO:0007669"/>
    <property type="project" value="UniProtKB-KW"/>
</dbReference>
<dbReference type="GO" id="GO:0008047">
    <property type="term" value="F:enzyme activator activity"/>
    <property type="evidence" value="ECO:0007669"/>
    <property type="project" value="InterPro"/>
</dbReference>
<organism evidence="8 9">
    <name type="scientific">Sutterella wadsworthensis 2_1_59BFAA</name>
    <dbReference type="NCBI Taxonomy" id="742823"/>
    <lineage>
        <taxon>Bacteria</taxon>
        <taxon>Pseudomonadati</taxon>
        <taxon>Pseudomonadota</taxon>
        <taxon>Betaproteobacteria</taxon>
        <taxon>Burkholderiales</taxon>
        <taxon>Sutterellaceae</taxon>
        <taxon>Sutterella</taxon>
    </lineage>
</organism>
<name>K1JUH8_9BURK</name>
<keyword evidence="6" id="KW-0378">Hydrolase</keyword>
<evidence type="ECO:0000256" key="4">
    <source>
        <dbReference type="ARBA" id="ARBA00022723"/>
    </source>
</evidence>
<dbReference type="Gene3D" id="3.40.50.1450">
    <property type="entry name" value="HybD-like"/>
    <property type="match status" value="1"/>
</dbReference>
<dbReference type="GO" id="GO:0004190">
    <property type="term" value="F:aspartic-type endopeptidase activity"/>
    <property type="evidence" value="ECO:0007669"/>
    <property type="project" value="UniProtKB-KW"/>
</dbReference>
<dbReference type="STRING" id="742823.HMPREF9465_02099"/>
<evidence type="ECO:0000256" key="2">
    <source>
        <dbReference type="ARBA" id="ARBA00022596"/>
    </source>
</evidence>
<evidence type="ECO:0000256" key="1">
    <source>
        <dbReference type="ARBA" id="ARBA00006814"/>
    </source>
</evidence>
<dbReference type="PANTHER" id="PTHR30302">
    <property type="entry name" value="HYDROGENASE 1 MATURATION PROTEASE"/>
    <property type="match status" value="1"/>
</dbReference>
<dbReference type="SUPFAM" id="SSF53163">
    <property type="entry name" value="HybD-like"/>
    <property type="match status" value="1"/>
</dbReference>
<proteinExistence type="inferred from homology"/>
<dbReference type="GO" id="GO:0016485">
    <property type="term" value="P:protein processing"/>
    <property type="evidence" value="ECO:0007669"/>
    <property type="project" value="InterPro"/>
</dbReference>
<evidence type="ECO:0000256" key="3">
    <source>
        <dbReference type="ARBA" id="ARBA00022670"/>
    </source>
</evidence>
<protein>
    <submittedName>
        <fullName evidence="8">Hydrogenase expression/formation protein</fullName>
    </submittedName>
</protein>
<feature type="binding site" evidence="7">
    <location>
        <position position="25"/>
    </location>
    <ligand>
        <name>Ni(2+)</name>
        <dbReference type="ChEBI" id="CHEBI:49786"/>
    </ligand>
</feature>
<dbReference type="PRINTS" id="PR00446">
    <property type="entry name" value="HYDRGNUPTAKE"/>
</dbReference>
<evidence type="ECO:0000256" key="7">
    <source>
        <dbReference type="PIRSR" id="PIRSR604419-1"/>
    </source>
</evidence>
<reference evidence="8 9" key="1">
    <citation type="submission" date="2012-05" db="EMBL/GenBank/DDBJ databases">
        <title>The Genome Sequence of Sutterella wadsworthensis 2_1_59BFAA.</title>
        <authorList>
            <consortium name="The Broad Institute Genome Sequencing Platform"/>
            <person name="Earl A."/>
            <person name="Ward D."/>
            <person name="Feldgarden M."/>
            <person name="Gevers D."/>
            <person name="Daigneault M."/>
            <person name="Strauss J."/>
            <person name="Allen-Vercoe E."/>
            <person name="Walker B."/>
            <person name="Young S.K."/>
            <person name="Zeng Q."/>
            <person name="Gargeya S."/>
            <person name="Fitzgerald M."/>
            <person name="Haas B."/>
            <person name="Abouelleil A."/>
            <person name="Alvarado L."/>
            <person name="Arachchi H.M."/>
            <person name="Berlin A.M."/>
            <person name="Chapman S.B."/>
            <person name="Goldberg J."/>
            <person name="Griggs A."/>
            <person name="Gujja S."/>
            <person name="Hansen M."/>
            <person name="Howarth C."/>
            <person name="Imamovic A."/>
            <person name="Larimer J."/>
            <person name="McCowen C."/>
            <person name="Montmayeur A."/>
            <person name="Murphy C."/>
            <person name="Neiman D."/>
            <person name="Pearson M."/>
            <person name="Priest M."/>
            <person name="Roberts A."/>
            <person name="Saif S."/>
            <person name="Shea T."/>
            <person name="Sisk P."/>
            <person name="Sykes S."/>
            <person name="Wortman J."/>
            <person name="Nusbaum C."/>
            <person name="Birren B."/>
        </authorList>
    </citation>
    <scope>NUCLEOTIDE SEQUENCE [LARGE SCALE GENOMIC DNA]</scope>
    <source>
        <strain evidence="8 9">2_1_59BFAA</strain>
    </source>
</reference>
<dbReference type="AlphaFoldDB" id="K1JUH8"/>
<keyword evidence="3" id="KW-0645">Protease</keyword>
<dbReference type="Pfam" id="PF01750">
    <property type="entry name" value="HycI"/>
    <property type="match status" value="1"/>
</dbReference>
<comment type="similarity">
    <text evidence="1">Belongs to the peptidase A31 family.</text>
</comment>
<dbReference type="eggNOG" id="COG0680">
    <property type="taxonomic scope" value="Bacteria"/>
</dbReference>
<dbReference type="RefSeq" id="WP_005436860.1">
    <property type="nucleotide sequence ID" value="NZ_JH815520.1"/>
</dbReference>
<dbReference type="PATRIC" id="fig|742823.3.peg.2106"/>